<reference evidence="4 5" key="1">
    <citation type="submission" date="2024-02" db="EMBL/GenBank/DDBJ databases">
        <title>De novo assembly and annotation of 12 fungi associated with fruit tree decline syndrome in Ontario, Canada.</title>
        <authorList>
            <person name="Sulman M."/>
            <person name="Ellouze W."/>
            <person name="Ilyukhin E."/>
        </authorList>
    </citation>
    <scope>NUCLEOTIDE SEQUENCE [LARGE SCALE GENOMIC DNA]</scope>
    <source>
        <strain evidence="4 5">M42-189</strain>
    </source>
</reference>
<sequence length="648" mass="73104">MGGFDGVTYSSTGELLLYFVLLLLSIPLLPLLWIALILLGPRRFGFKEDSMKFSAKGTGVMILSATKGLFSALCPILSQLAIRIRKSLAANSRPRRGRTALRREGSHDGTIEDSFSPRRPYRYQSLGVESNIRLLDVYPGSFGDAIRGEIVIADLSSTPAYDALSYTWADETGDTERSKEIWCVDDDSVIRITKNCEAAIQRLRLPSAKRRVWIDAICINQDSDTERDHQVSLMSRIYVSARQIVVYTGEATSDTDLLYDWLNELDKKEIQIPTVGFFEDIDESELGVLSGAERFWNELDPLKISLNDIATAPTRLWNTTGKNPDQKIALSNSQISRIVSDYFERRWFKRVWVLQEATLPDVHRIRVICGTKATTGERALHLCSLLQNEESLGLMRIFVLVRKRVRGSKRSYLLDILIETRNRGCTDPRDKIFGVLSIARGLDKGKFPELKANYGQSASTVFTNYSAFLIRHHGPSFFLSLIKAPPKQEGLPSWAADWSVPWPNYRAIKGRDFPAGSRSANISDGRAAFSEEGGREILTLDRPRILQGYFTRNGHIDDSDQTHLEEVQSLPEDEVLIEMYPGLSALLKKDGDCYVFVRICPHALSESGVMLLIEMWSRVVLDGEYPEQCGYDARDVIYLSSSEVFKIR</sequence>
<organism evidence="4 5">
    <name type="scientific">Paraconiothyrium brasiliense</name>
    <dbReference type="NCBI Taxonomy" id="300254"/>
    <lineage>
        <taxon>Eukaryota</taxon>
        <taxon>Fungi</taxon>
        <taxon>Dikarya</taxon>
        <taxon>Ascomycota</taxon>
        <taxon>Pezizomycotina</taxon>
        <taxon>Dothideomycetes</taxon>
        <taxon>Pleosporomycetidae</taxon>
        <taxon>Pleosporales</taxon>
        <taxon>Massarineae</taxon>
        <taxon>Didymosphaeriaceae</taxon>
        <taxon>Paraconiothyrium</taxon>
    </lineage>
</organism>
<evidence type="ECO:0000256" key="1">
    <source>
        <dbReference type="SAM" id="MobiDB-lite"/>
    </source>
</evidence>
<dbReference type="PANTHER" id="PTHR24148">
    <property type="entry name" value="ANKYRIN REPEAT DOMAIN-CONTAINING PROTEIN 39 HOMOLOG-RELATED"/>
    <property type="match status" value="1"/>
</dbReference>
<feature type="transmembrane region" description="Helical" evidence="2">
    <location>
        <begin position="60"/>
        <end position="82"/>
    </location>
</feature>
<dbReference type="PANTHER" id="PTHR24148:SF64">
    <property type="entry name" value="HETEROKARYON INCOMPATIBILITY DOMAIN-CONTAINING PROTEIN"/>
    <property type="match status" value="1"/>
</dbReference>
<comment type="caution">
    <text evidence="4">The sequence shown here is derived from an EMBL/GenBank/DDBJ whole genome shotgun (WGS) entry which is preliminary data.</text>
</comment>
<keyword evidence="2" id="KW-1133">Transmembrane helix</keyword>
<dbReference type="Pfam" id="PF06985">
    <property type="entry name" value="HET"/>
    <property type="match status" value="1"/>
</dbReference>
<evidence type="ECO:0000313" key="5">
    <source>
        <dbReference type="Proteomes" id="UP001521785"/>
    </source>
</evidence>
<keyword evidence="2" id="KW-0812">Transmembrane</keyword>
<proteinExistence type="predicted"/>
<evidence type="ECO:0000259" key="3">
    <source>
        <dbReference type="Pfam" id="PF06985"/>
    </source>
</evidence>
<name>A0ABR3S5L0_9PLEO</name>
<accession>A0ABR3S5L0</accession>
<dbReference type="InterPro" id="IPR010730">
    <property type="entry name" value="HET"/>
</dbReference>
<dbReference type="EMBL" id="JAKJXO020000001">
    <property type="protein sequence ID" value="KAL1611955.1"/>
    <property type="molecule type" value="Genomic_DNA"/>
</dbReference>
<feature type="domain" description="Heterokaryon incompatibility" evidence="3">
    <location>
        <begin position="161"/>
        <end position="356"/>
    </location>
</feature>
<gene>
    <name evidence="4" type="ORF">SLS60_000178</name>
</gene>
<keyword evidence="2" id="KW-0472">Membrane</keyword>
<feature type="compositionally biased region" description="Basic and acidic residues" evidence="1">
    <location>
        <begin position="101"/>
        <end position="110"/>
    </location>
</feature>
<feature type="transmembrane region" description="Helical" evidence="2">
    <location>
        <begin position="15"/>
        <end position="39"/>
    </location>
</feature>
<feature type="region of interest" description="Disordered" evidence="1">
    <location>
        <begin position="93"/>
        <end position="116"/>
    </location>
</feature>
<keyword evidence="5" id="KW-1185">Reference proteome</keyword>
<protein>
    <recommendedName>
        <fullName evidence="3">Heterokaryon incompatibility domain-containing protein</fullName>
    </recommendedName>
</protein>
<evidence type="ECO:0000256" key="2">
    <source>
        <dbReference type="SAM" id="Phobius"/>
    </source>
</evidence>
<dbReference type="Proteomes" id="UP001521785">
    <property type="component" value="Unassembled WGS sequence"/>
</dbReference>
<dbReference type="InterPro" id="IPR052895">
    <property type="entry name" value="HetReg/Transcr_Mod"/>
</dbReference>
<evidence type="ECO:0000313" key="4">
    <source>
        <dbReference type="EMBL" id="KAL1611955.1"/>
    </source>
</evidence>